<dbReference type="InterPro" id="IPR050778">
    <property type="entry name" value="Cueball_EGF_LRP_Nidogen"/>
</dbReference>
<dbReference type="AlphaFoldDB" id="A0A150PW48"/>
<evidence type="ECO:0008006" key="3">
    <source>
        <dbReference type="Google" id="ProtNLM"/>
    </source>
</evidence>
<dbReference type="PANTHER" id="PTHR46513">
    <property type="entry name" value="VITELLOGENIN RECEPTOR-LIKE PROTEIN-RELATED-RELATED"/>
    <property type="match status" value="1"/>
</dbReference>
<dbReference type="SUPFAM" id="SSF63825">
    <property type="entry name" value="YWTD domain"/>
    <property type="match status" value="1"/>
</dbReference>
<dbReference type="Proteomes" id="UP000075420">
    <property type="component" value="Unassembled WGS sequence"/>
</dbReference>
<dbReference type="SUPFAM" id="SSF101898">
    <property type="entry name" value="NHL repeat"/>
    <property type="match status" value="1"/>
</dbReference>
<dbReference type="InterPro" id="IPR011042">
    <property type="entry name" value="6-blade_b-propeller_TolB-like"/>
</dbReference>
<organism evidence="1 2">
    <name type="scientific">Sorangium cellulosum</name>
    <name type="common">Polyangium cellulosum</name>
    <dbReference type="NCBI Taxonomy" id="56"/>
    <lineage>
        <taxon>Bacteria</taxon>
        <taxon>Pseudomonadati</taxon>
        <taxon>Myxococcota</taxon>
        <taxon>Polyangia</taxon>
        <taxon>Polyangiales</taxon>
        <taxon>Polyangiaceae</taxon>
        <taxon>Sorangium</taxon>
    </lineage>
</organism>
<accession>A0A150PW48</accession>
<comment type="caution">
    <text evidence="1">The sequence shown here is derived from an EMBL/GenBank/DDBJ whole genome shotgun (WGS) entry which is preliminary data.</text>
</comment>
<proteinExistence type="predicted"/>
<evidence type="ECO:0000313" key="1">
    <source>
        <dbReference type="EMBL" id="KYF59914.1"/>
    </source>
</evidence>
<sequence length="284" mass="30145">MCEPVELAQGQWDVVSLAVGANAVFWTAKARGNVMSVPLDGGTPTTLATGQRNPENIAIDANGVYWSTIFVPDAAIKALPRGAPAEQVLYEGTERLNGLVVHRETLYFVDASGRVASMYAGGGRITTYSSDRSNPRGVAVDDENVYWTNNYGGDTGVRKHDFATRTTTVLASGQAFPYAIEVGASHVYWSNLDDGTLMTVPIEGGRPTPVVAGQGRITDIALDESGIYWVDSTNGTVMALRRGSSTPVTLAKGQKTPYSIAVDATSVYWGTSDSANGVVMKVAK</sequence>
<gene>
    <name evidence="1" type="ORF">BE08_33965</name>
</gene>
<reference evidence="1 2" key="1">
    <citation type="submission" date="2014-02" db="EMBL/GenBank/DDBJ databases">
        <title>The small core and large imbalanced accessory genome model reveals a collaborative survival strategy of Sorangium cellulosum strains in nature.</title>
        <authorList>
            <person name="Han K."/>
            <person name="Peng R."/>
            <person name="Blom J."/>
            <person name="Li Y.-Z."/>
        </authorList>
    </citation>
    <scope>NUCLEOTIDE SEQUENCE [LARGE SCALE GENOMIC DNA]</scope>
    <source>
        <strain evidence="1 2">So0157-25</strain>
    </source>
</reference>
<evidence type="ECO:0000313" key="2">
    <source>
        <dbReference type="Proteomes" id="UP000075420"/>
    </source>
</evidence>
<name>A0A150PW48_SORCE</name>
<dbReference type="Gene3D" id="2.120.10.30">
    <property type="entry name" value="TolB, C-terminal domain"/>
    <property type="match status" value="2"/>
</dbReference>
<dbReference type="PANTHER" id="PTHR46513:SF13">
    <property type="entry name" value="EGF-LIKE DOMAIN-CONTAINING PROTEIN"/>
    <property type="match status" value="1"/>
</dbReference>
<protein>
    <recommendedName>
        <fullName evidence="3">DUF5050 domain-containing protein</fullName>
    </recommendedName>
</protein>
<dbReference type="EMBL" id="JELY01000253">
    <property type="protein sequence ID" value="KYF59914.1"/>
    <property type="molecule type" value="Genomic_DNA"/>
</dbReference>